<dbReference type="GO" id="GO:0003700">
    <property type="term" value="F:DNA-binding transcription factor activity"/>
    <property type="evidence" value="ECO:0007669"/>
    <property type="project" value="InterPro"/>
</dbReference>
<keyword evidence="2" id="KW-0238">DNA-binding</keyword>
<name>A0A940T3T9_9MICO</name>
<dbReference type="AlphaFoldDB" id="A0A940T3T9"/>
<sequence length="283" mass="31026">MRQNVVFQSYLAAANISFREIDASTGLAARIVQFPQLTVARARLPKSTIEWPRDAMSLDRGLILIAPHNKFSIEGEGPIWRAAPGLFFVPPGDSFITFRATEPIEDLVYINASTSVIRGLVLPKWRGEQHPGDVSGEALAPLLAFVNSLCETTLEDMAQVVPLQLVAGEVFRALVQLVTKEAASSMTTFDFAMQVIKREYSKPHLVVTDIAGAVNVSERTLHSAFAERDTTVMTELRVMRARAAEEIRKRNPGITRNDLAKAAGFGSISSMVRAMKEPSASEV</sequence>
<accession>A0A940T3T9</accession>
<comment type="caution">
    <text evidence="2">The sequence shown here is derived from an EMBL/GenBank/DDBJ whole genome shotgun (WGS) entry which is preliminary data.</text>
</comment>
<feature type="domain" description="HTH araC/xylS-type" evidence="1">
    <location>
        <begin position="190"/>
        <end position="277"/>
    </location>
</feature>
<proteinExistence type="predicted"/>
<dbReference type="EMBL" id="JAFIDA010000001">
    <property type="protein sequence ID" value="MBP1326129.1"/>
    <property type="molecule type" value="Genomic_DNA"/>
</dbReference>
<evidence type="ECO:0000313" key="3">
    <source>
        <dbReference type="Proteomes" id="UP000675163"/>
    </source>
</evidence>
<reference evidence="2" key="1">
    <citation type="submission" date="2021-02" db="EMBL/GenBank/DDBJ databases">
        <title>Sequencing the genomes of 1000 actinobacteria strains.</title>
        <authorList>
            <person name="Klenk H.-P."/>
        </authorList>
    </citation>
    <scope>NUCLEOTIDE SEQUENCE</scope>
    <source>
        <strain evidence="2">DSM 22850</strain>
    </source>
</reference>
<dbReference type="GO" id="GO:0043565">
    <property type="term" value="F:sequence-specific DNA binding"/>
    <property type="evidence" value="ECO:0007669"/>
    <property type="project" value="InterPro"/>
</dbReference>
<dbReference type="InterPro" id="IPR018060">
    <property type="entry name" value="HTH_AraC"/>
</dbReference>
<gene>
    <name evidence="2" type="ORF">JOF28_001361</name>
</gene>
<evidence type="ECO:0000313" key="2">
    <source>
        <dbReference type="EMBL" id="MBP1326129.1"/>
    </source>
</evidence>
<keyword evidence="3" id="KW-1185">Reference proteome</keyword>
<evidence type="ECO:0000259" key="1">
    <source>
        <dbReference type="PROSITE" id="PS01124"/>
    </source>
</evidence>
<dbReference type="RefSeq" id="WP_209705086.1">
    <property type="nucleotide sequence ID" value="NZ_JAFIDA010000001.1"/>
</dbReference>
<dbReference type="Gene3D" id="1.10.10.60">
    <property type="entry name" value="Homeodomain-like"/>
    <property type="match status" value="1"/>
</dbReference>
<protein>
    <submittedName>
        <fullName evidence="2">AraC-like DNA-binding protein</fullName>
    </submittedName>
</protein>
<dbReference type="Proteomes" id="UP000675163">
    <property type="component" value="Unassembled WGS sequence"/>
</dbReference>
<dbReference type="PROSITE" id="PS01124">
    <property type="entry name" value="HTH_ARAC_FAMILY_2"/>
    <property type="match status" value="1"/>
</dbReference>
<organism evidence="2 3">
    <name type="scientific">Leucobacter exalbidus</name>
    <dbReference type="NCBI Taxonomy" id="662960"/>
    <lineage>
        <taxon>Bacteria</taxon>
        <taxon>Bacillati</taxon>
        <taxon>Actinomycetota</taxon>
        <taxon>Actinomycetes</taxon>
        <taxon>Micrococcales</taxon>
        <taxon>Microbacteriaceae</taxon>
        <taxon>Leucobacter</taxon>
    </lineage>
</organism>